<comment type="subunit">
    <text evidence="2 16">Homodimer.</text>
</comment>
<feature type="binding site" evidence="13">
    <location>
        <position position="274"/>
    </location>
    <ligand>
        <name>thiamine diphosphate</name>
        <dbReference type="ChEBI" id="CHEBI:58937"/>
    </ligand>
</feature>
<evidence type="ECO:0000259" key="17">
    <source>
        <dbReference type="SMART" id="SM00861"/>
    </source>
</evidence>
<keyword evidence="7 14" id="KW-0460">Magnesium</keyword>
<dbReference type="CDD" id="cd07033">
    <property type="entry name" value="TPP_PYR_DXS_TK_like"/>
    <property type="match status" value="1"/>
</dbReference>
<sequence length="676" mass="72735">MTILSPHPGARMSAELAQRSIDTVRTLAMDAVQQANSGHPGMPMGCAPMAYVLFNEVMRLDPTQVDWPDRDRFVLSAGHGSMLLYAALHLAGFARPNLDDLQHFRQWGSPTAGHPENFLLDAVETTTGPLGQGVANGIGMALAAERLAAEFNRPGHEIVDHRVYGIVSDGDLMEGVAAEAASLAGHLRLGRLTYLYDDNAITIDGRTEIAFTEDVLARFDAYGWHTQRVEDVTDLDALRAAIAAADADERPSLIAVRTVIGHGAPNKAGTSKAHGSPLGPDEIAATKQAMGWDLEPFTVPDDVRDHLDLSERGRERREAWEQRFAAYREAHPELADEFERRVVRGELPADWTDALPTLDDKAATRQHSGAVINAIAERVPELFGGSADLAASNNTDVEGGGDFSATDRTGRNVRFGVREHAMASIANGMALHGGVIPYVATFLIFTDYCRPAIRLSALMQQRVVYVMTHDSIGLGEDGPTHQPVEHLPALRAIPGLTVLRPADGAETVAAWKLALEHDGPSVLALTRQGLPPLGDRPEGAVERGAYVLRDVHPDGDEGADPQVVLIGTGSEVQLCLGAAEQLAADGVAARVVSMPSWERFAAQDQAYRDEVLPPQVRARVAVEAAAGFGWERWVGDAGVIVAMERFGASAPAEKLFEVFGFTVEHVTEVARGLLRA</sequence>
<dbReference type="NCBIfam" id="TIGR00232">
    <property type="entry name" value="tktlase_bact"/>
    <property type="match status" value="1"/>
</dbReference>
<dbReference type="InterPro" id="IPR005474">
    <property type="entry name" value="Transketolase_N"/>
</dbReference>
<evidence type="ECO:0000256" key="8">
    <source>
        <dbReference type="ARBA" id="ARBA00023052"/>
    </source>
</evidence>
<dbReference type="InterPro" id="IPR020826">
    <property type="entry name" value="Transketolase_BS"/>
</dbReference>
<dbReference type="Gene3D" id="3.40.50.970">
    <property type="match status" value="2"/>
</dbReference>
<feature type="binding site" evidence="12">
    <location>
        <position position="481"/>
    </location>
    <ligand>
        <name>substrate</name>
    </ligand>
</feature>
<dbReference type="InterPro" id="IPR055152">
    <property type="entry name" value="Transketolase-like_C_2"/>
</dbReference>
<feature type="binding site" evidence="12">
    <location>
        <position position="527"/>
    </location>
    <ligand>
        <name>substrate</name>
    </ligand>
</feature>
<comment type="similarity">
    <text evidence="1 16">Belongs to the transketolase family.</text>
</comment>
<feature type="binding site" evidence="14">
    <location>
        <position position="199"/>
    </location>
    <ligand>
        <name>Mg(2+)</name>
        <dbReference type="ChEBI" id="CHEBI:18420"/>
    </ligand>
</feature>
<dbReference type="EC" id="2.2.1.1" evidence="3 10"/>
<feature type="binding site" evidence="14">
    <location>
        <position position="201"/>
    </location>
    <ligand>
        <name>Mg(2+)</name>
        <dbReference type="ChEBI" id="CHEBI:18420"/>
    </ligand>
</feature>
<feature type="binding site" evidence="12">
    <location>
        <position position="392"/>
    </location>
    <ligand>
        <name>substrate</name>
    </ligand>
</feature>
<dbReference type="Pfam" id="PF00456">
    <property type="entry name" value="Transketolase_N"/>
    <property type="match status" value="1"/>
</dbReference>
<dbReference type="InterPro" id="IPR009014">
    <property type="entry name" value="Transketo_C/PFOR_II"/>
</dbReference>
<evidence type="ECO:0000256" key="7">
    <source>
        <dbReference type="ARBA" id="ARBA00022842"/>
    </source>
</evidence>
<name>A0A8J3AB39_9ACTN</name>
<evidence type="ECO:0000256" key="13">
    <source>
        <dbReference type="PIRSR" id="PIRSR605478-3"/>
    </source>
</evidence>
<gene>
    <name evidence="18" type="primary">tkt</name>
    <name evidence="18" type="ORF">GCM10011354_34430</name>
</gene>
<keyword evidence="16" id="KW-0106">Calcium</keyword>
<dbReference type="InterPro" id="IPR033247">
    <property type="entry name" value="Transketolase_fam"/>
</dbReference>
<accession>A0A8J3AB39</accession>
<dbReference type="Pfam" id="PF22613">
    <property type="entry name" value="Transketolase_C_1"/>
    <property type="match status" value="1"/>
</dbReference>
<dbReference type="FunFam" id="3.40.50.970:FF:000004">
    <property type="entry name" value="Transketolase"/>
    <property type="match status" value="1"/>
</dbReference>
<evidence type="ECO:0000256" key="5">
    <source>
        <dbReference type="ARBA" id="ARBA00022679"/>
    </source>
</evidence>
<evidence type="ECO:0000256" key="16">
    <source>
        <dbReference type="RuleBase" id="RU004996"/>
    </source>
</evidence>
<evidence type="ECO:0000256" key="2">
    <source>
        <dbReference type="ARBA" id="ARBA00011738"/>
    </source>
</evidence>
<keyword evidence="5 16" id="KW-0808">Transferase</keyword>
<dbReference type="InterPro" id="IPR005475">
    <property type="entry name" value="Transketolase-like_Pyr-bd"/>
</dbReference>
<dbReference type="Proteomes" id="UP000650511">
    <property type="component" value="Unassembled WGS sequence"/>
</dbReference>
<feature type="binding site" evidence="12">
    <location>
        <position position="477"/>
    </location>
    <ligand>
        <name>substrate</name>
    </ligand>
</feature>
<dbReference type="PANTHER" id="PTHR43522">
    <property type="entry name" value="TRANSKETOLASE"/>
    <property type="match status" value="1"/>
</dbReference>
<dbReference type="FunFam" id="3.40.50.920:FF:000003">
    <property type="entry name" value="Transketolase"/>
    <property type="match status" value="1"/>
</dbReference>
<comment type="caution">
    <text evidence="18">The sequence shown here is derived from an EMBL/GenBank/DDBJ whole genome shotgun (WGS) entry which is preliminary data.</text>
</comment>
<evidence type="ECO:0000313" key="18">
    <source>
        <dbReference type="EMBL" id="GGI09507.1"/>
    </source>
</evidence>
<comment type="catalytic activity">
    <reaction evidence="9 16">
        <text>D-sedoheptulose 7-phosphate + D-glyceraldehyde 3-phosphate = aldehydo-D-ribose 5-phosphate + D-xylulose 5-phosphate</text>
        <dbReference type="Rhea" id="RHEA:10508"/>
        <dbReference type="ChEBI" id="CHEBI:57483"/>
        <dbReference type="ChEBI" id="CHEBI:57737"/>
        <dbReference type="ChEBI" id="CHEBI:58273"/>
        <dbReference type="ChEBI" id="CHEBI:59776"/>
        <dbReference type="EC" id="2.2.1.1"/>
    </reaction>
</comment>
<dbReference type="InterPro" id="IPR029061">
    <property type="entry name" value="THDP-binding"/>
</dbReference>
<evidence type="ECO:0000256" key="4">
    <source>
        <dbReference type="ARBA" id="ARBA00016662"/>
    </source>
</evidence>
<comment type="cofactor">
    <cofactor evidence="16">
        <name>Mg(2+)</name>
        <dbReference type="ChEBI" id="CHEBI:18420"/>
    </cofactor>
    <cofactor evidence="16">
        <name>Ca(2+)</name>
        <dbReference type="ChEBI" id="CHEBI:29108"/>
    </cofactor>
    <cofactor evidence="16">
        <name>Mn(2+)</name>
        <dbReference type="ChEBI" id="CHEBI:29035"/>
    </cofactor>
    <cofactor evidence="16">
        <name>Co(2+)</name>
        <dbReference type="ChEBI" id="CHEBI:48828"/>
    </cofactor>
    <text evidence="16">Binds 1 Mg(2+) ion per subunit. Can also utilize other divalent metal cations, such as Ca(2+), Mn(2+) and Co(2+).</text>
</comment>
<dbReference type="InterPro" id="IPR005478">
    <property type="entry name" value="Transketolase_bac-like"/>
</dbReference>
<feature type="site" description="Important for catalytic activity" evidence="15">
    <location>
        <position position="274"/>
    </location>
</feature>
<protein>
    <recommendedName>
        <fullName evidence="4 10">Transketolase</fullName>
        <ecNumber evidence="3 10">2.2.1.1</ecNumber>
    </recommendedName>
</protein>
<evidence type="ECO:0000256" key="9">
    <source>
        <dbReference type="ARBA" id="ARBA00049473"/>
    </source>
</evidence>
<feature type="site" description="Important for catalytic activity" evidence="15">
    <location>
        <position position="39"/>
    </location>
</feature>
<keyword evidence="19" id="KW-1185">Reference proteome</keyword>
<feature type="active site" description="Proton donor" evidence="11">
    <location>
        <position position="419"/>
    </location>
</feature>
<dbReference type="GO" id="GO:0005829">
    <property type="term" value="C:cytosol"/>
    <property type="evidence" value="ECO:0007669"/>
    <property type="project" value="TreeGrafter"/>
</dbReference>
<feature type="binding site" evidence="13">
    <location>
        <position position="79"/>
    </location>
    <ligand>
        <name>thiamine diphosphate</name>
        <dbReference type="ChEBI" id="CHEBI:58937"/>
    </ligand>
</feature>
<keyword evidence="6 14" id="KW-0479">Metal-binding</keyword>
<dbReference type="InterPro" id="IPR049557">
    <property type="entry name" value="Transketolase_CS"/>
</dbReference>
<evidence type="ECO:0000256" key="6">
    <source>
        <dbReference type="ARBA" id="ARBA00022723"/>
    </source>
</evidence>
<reference evidence="18" key="1">
    <citation type="journal article" date="2014" name="Int. J. Syst. Evol. Microbiol.">
        <title>Complete genome sequence of Corynebacterium casei LMG S-19264T (=DSM 44701T), isolated from a smear-ripened cheese.</title>
        <authorList>
            <consortium name="US DOE Joint Genome Institute (JGI-PGF)"/>
            <person name="Walter F."/>
            <person name="Albersmeier A."/>
            <person name="Kalinowski J."/>
            <person name="Ruckert C."/>
        </authorList>
    </citation>
    <scope>NUCLEOTIDE SEQUENCE</scope>
    <source>
        <strain evidence="18">CGMCC 1.14988</strain>
    </source>
</reference>
<evidence type="ECO:0000256" key="3">
    <source>
        <dbReference type="ARBA" id="ARBA00013152"/>
    </source>
</evidence>
<feature type="binding site" evidence="12">
    <location>
        <position position="365"/>
    </location>
    <ligand>
        <name>substrate</name>
    </ligand>
</feature>
<dbReference type="SUPFAM" id="SSF52518">
    <property type="entry name" value="Thiamin diphosphate-binding fold (THDP-binding)"/>
    <property type="match status" value="2"/>
</dbReference>
<dbReference type="GO" id="GO:0004802">
    <property type="term" value="F:transketolase activity"/>
    <property type="evidence" value="ECO:0007669"/>
    <property type="project" value="UniProtKB-UniRule"/>
</dbReference>
<evidence type="ECO:0000313" key="19">
    <source>
        <dbReference type="Proteomes" id="UP000650511"/>
    </source>
</evidence>
<keyword evidence="8 13" id="KW-0786">Thiamine pyrophosphate</keyword>
<dbReference type="SUPFAM" id="SSF52922">
    <property type="entry name" value="TK C-terminal domain-like"/>
    <property type="match status" value="1"/>
</dbReference>
<dbReference type="FunFam" id="3.40.50.970:FF:000003">
    <property type="entry name" value="Transketolase"/>
    <property type="match status" value="1"/>
</dbReference>
<dbReference type="Pfam" id="PF02779">
    <property type="entry name" value="Transket_pyr"/>
    <property type="match status" value="1"/>
</dbReference>
<evidence type="ECO:0000256" key="15">
    <source>
        <dbReference type="PIRSR" id="PIRSR605478-5"/>
    </source>
</evidence>
<evidence type="ECO:0000256" key="12">
    <source>
        <dbReference type="PIRSR" id="PIRSR605478-2"/>
    </source>
</evidence>
<comment type="cofactor">
    <cofactor evidence="14">
        <name>Mg(2+)</name>
        <dbReference type="ChEBI" id="CHEBI:18420"/>
    </cofactor>
    <text evidence="14">Binds 1 Mg(2+) ion per subunit. Can also utilize other divalent metal cations, such as Ca(2+), Mn(2+) and Co(2+).</text>
</comment>
<comment type="cofactor">
    <cofactor evidence="13">
        <name>thiamine diphosphate</name>
        <dbReference type="ChEBI" id="CHEBI:58937"/>
    </cofactor>
    <text evidence="13">Binds 1 thiamine pyrophosphate per subunit. During the reaction, the substrate forms a covalent intermediate with the cofactor.</text>
</comment>
<dbReference type="EMBL" id="BMHA01000015">
    <property type="protein sequence ID" value="GGI09507.1"/>
    <property type="molecule type" value="Genomic_DNA"/>
</dbReference>
<dbReference type="CDD" id="cd02012">
    <property type="entry name" value="TPP_TK"/>
    <property type="match status" value="1"/>
</dbReference>
<dbReference type="PROSITE" id="PS00801">
    <property type="entry name" value="TRANSKETOLASE_1"/>
    <property type="match status" value="1"/>
</dbReference>
<feature type="binding site" evidence="13">
    <location>
        <position position="445"/>
    </location>
    <ligand>
        <name>thiamine diphosphate</name>
        <dbReference type="ChEBI" id="CHEBI:58937"/>
    </ligand>
</feature>
<evidence type="ECO:0000256" key="10">
    <source>
        <dbReference type="NCBIfam" id="TIGR00232"/>
    </source>
</evidence>
<evidence type="ECO:0000256" key="14">
    <source>
        <dbReference type="PIRSR" id="PIRSR605478-4"/>
    </source>
</evidence>
<evidence type="ECO:0000256" key="11">
    <source>
        <dbReference type="PIRSR" id="PIRSR605478-1"/>
    </source>
</evidence>
<dbReference type="GO" id="GO:0000287">
    <property type="term" value="F:magnesium ion binding"/>
    <property type="evidence" value="ECO:0007669"/>
    <property type="project" value="UniProtKB-ARBA"/>
</dbReference>
<feature type="binding site" evidence="12">
    <location>
        <position position="274"/>
    </location>
    <ligand>
        <name>substrate</name>
    </ligand>
</feature>
<feature type="binding site" evidence="12">
    <location>
        <position position="469"/>
    </location>
    <ligand>
        <name>substrate</name>
    </ligand>
</feature>
<feature type="binding site" evidence="12">
    <location>
        <position position="39"/>
    </location>
    <ligand>
        <name>substrate</name>
    </ligand>
</feature>
<feature type="domain" description="Transketolase-like pyrimidine-binding" evidence="17">
    <location>
        <begin position="362"/>
        <end position="533"/>
    </location>
</feature>
<evidence type="ECO:0000256" key="1">
    <source>
        <dbReference type="ARBA" id="ARBA00007131"/>
    </source>
</evidence>
<feature type="binding site" evidence="13">
    <location>
        <begin position="128"/>
        <end position="130"/>
    </location>
    <ligand>
        <name>thiamine diphosphate</name>
        <dbReference type="ChEBI" id="CHEBI:58937"/>
    </ligand>
</feature>
<feature type="binding site" evidence="14">
    <location>
        <position position="169"/>
    </location>
    <ligand>
        <name>Mg(2+)</name>
        <dbReference type="ChEBI" id="CHEBI:18420"/>
    </ligand>
</feature>
<reference evidence="18" key="2">
    <citation type="submission" date="2020-09" db="EMBL/GenBank/DDBJ databases">
        <authorList>
            <person name="Sun Q."/>
            <person name="Zhou Y."/>
        </authorList>
    </citation>
    <scope>NUCLEOTIDE SEQUENCE</scope>
    <source>
        <strain evidence="18">CGMCC 1.14988</strain>
    </source>
</reference>
<feature type="binding site" evidence="13">
    <location>
        <position position="199"/>
    </location>
    <ligand>
        <name>thiamine diphosphate</name>
        <dbReference type="ChEBI" id="CHEBI:58937"/>
    </ligand>
</feature>
<feature type="binding site" evidence="13">
    <location>
        <position position="170"/>
    </location>
    <ligand>
        <name>thiamine diphosphate</name>
        <dbReference type="ChEBI" id="CHEBI:58937"/>
    </ligand>
</feature>
<dbReference type="SMART" id="SM00861">
    <property type="entry name" value="Transket_pyr"/>
    <property type="match status" value="1"/>
</dbReference>
<dbReference type="PROSITE" id="PS00802">
    <property type="entry name" value="TRANSKETOLASE_2"/>
    <property type="match status" value="1"/>
</dbReference>
<dbReference type="GO" id="GO:0006098">
    <property type="term" value="P:pentose-phosphate shunt"/>
    <property type="evidence" value="ECO:0007669"/>
    <property type="project" value="TreeGrafter"/>
</dbReference>
<comment type="function">
    <text evidence="16">Catalyzes the transfer of a two-carbon ketol group from a ketose donor to an aldose acceptor, via a covalent intermediate with the cofactor thiamine pyrophosphate.</text>
</comment>
<organism evidence="18 19">
    <name type="scientific">Egicoccus halophilus</name>
    <dbReference type="NCBI Taxonomy" id="1670830"/>
    <lineage>
        <taxon>Bacteria</taxon>
        <taxon>Bacillati</taxon>
        <taxon>Actinomycetota</taxon>
        <taxon>Nitriliruptoria</taxon>
        <taxon>Egicoccales</taxon>
        <taxon>Egicoccaceae</taxon>
        <taxon>Egicoccus</taxon>
    </lineage>
</organism>
<dbReference type="AlphaFoldDB" id="A0A8J3AB39"/>
<dbReference type="Gene3D" id="3.40.50.920">
    <property type="match status" value="1"/>
</dbReference>
<dbReference type="PANTHER" id="PTHR43522:SF2">
    <property type="entry name" value="TRANSKETOLASE 1-RELATED"/>
    <property type="match status" value="1"/>
</dbReference>
<proteinExistence type="inferred from homology"/>